<gene>
    <name evidence="1" type="ORF">QFC22_005089</name>
</gene>
<protein>
    <submittedName>
        <fullName evidence="1">Uncharacterized protein</fullName>
    </submittedName>
</protein>
<dbReference type="Proteomes" id="UP001243375">
    <property type="component" value="Unassembled WGS sequence"/>
</dbReference>
<evidence type="ECO:0000313" key="1">
    <source>
        <dbReference type="EMBL" id="KAJ9115946.1"/>
    </source>
</evidence>
<comment type="caution">
    <text evidence="1">The sequence shown here is derived from an EMBL/GenBank/DDBJ whole genome shotgun (WGS) entry which is preliminary data.</text>
</comment>
<accession>A0ACC2WYR8</accession>
<evidence type="ECO:0000313" key="2">
    <source>
        <dbReference type="Proteomes" id="UP001243375"/>
    </source>
</evidence>
<reference evidence="1" key="1">
    <citation type="submission" date="2023-04" db="EMBL/GenBank/DDBJ databases">
        <title>Draft Genome sequencing of Naganishia species isolated from polar environments using Oxford Nanopore Technology.</title>
        <authorList>
            <person name="Leo P."/>
            <person name="Venkateswaran K."/>
        </authorList>
    </citation>
    <scope>NUCLEOTIDE SEQUENCE</scope>
    <source>
        <strain evidence="1">MNA-CCFEE 5425</strain>
    </source>
</reference>
<keyword evidence="2" id="KW-1185">Reference proteome</keyword>
<sequence>MSERATYAYGLLGPEAYRRVRTAKILVVGAGGIGCELLKNLVLVGFGNIQIIDLDTIDLSNLNRQFLFRKADIKKSKALVAAAFAKHFNPGPGPVPGGDNVEEDVLKIKGVHIDARHGNIKEEENDVQWMQGFDLVLSALDNLDARRHVNRLCCSAGVPLIESGTQGYLGQVTPMQKGRTECFDCMAKPVPKTFPVCTIRATPSEPIHCIVWGKSYLFGKLFGEDDEDSDDTELEKAKADGEDADEIDNLKKEAAAFREVRQKISETDGAKRVFEKVFSDDIKRLLSMEDMWKVEGRVKPVPLDYETILAGNFTAPHVRVAAVNGTKASKENGAAPPKPEESKAPADVARSAVGLKDQRELSVKDNLELFIDSCNRLSARAVAHPNIPLSFDKDDDDTLDFVLATANLRAIAYGIPTKTRFEVKQMAGNIIPAIATTNAIIAGFIVMRAINILNNDWTKCTNVFLKADPARPLRSYGTQPPEPSCGVCQDVYVPLPCDPSKLTLGTFVNEIVRGWLGWKTNDEGEDMEISVYEDKRLLADPDYEDNFEKPLEALGVKRGKMLTVVDDDGVFANVAFPLCKLPETSEKPYQLPEKAPEVPKKPVQQKETSPSPPPQIVGQKRPAPEDEQDDETASKRAKIMDGIPAGGNDQANVQLVYDSDDDIEIL</sequence>
<proteinExistence type="predicted"/>
<dbReference type="EMBL" id="JASBWU010000015">
    <property type="protein sequence ID" value="KAJ9115946.1"/>
    <property type="molecule type" value="Genomic_DNA"/>
</dbReference>
<organism evidence="1 2">
    <name type="scientific">Naganishia vaughanmartiniae</name>
    <dbReference type="NCBI Taxonomy" id="1424756"/>
    <lineage>
        <taxon>Eukaryota</taxon>
        <taxon>Fungi</taxon>
        <taxon>Dikarya</taxon>
        <taxon>Basidiomycota</taxon>
        <taxon>Agaricomycotina</taxon>
        <taxon>Tremellomycetes</taxon>
        <taxon>Filobasidiales</taxon>
        <taxon>Filobasidiaceae</taxon>
        <taxon>Naganishia</taxon>
    </lineage>
</organism>
<name>A0ACC2WYR8_9TREE</name>